<protein>
    <submittedName>
        <fullName evidence="2">Uncharacterized protein</fullName>
    </submittedName>
</protein>
<dbReference type="AlphaFoldDB" id="A0A6J4LQ92"/>
<gene>
    <name evidence="2" type="ORF">AVDCRST_MAG89-2340</name>
</gene>
<proteinExistence type="predicted"/>
<dbReference type="EMBL" id="CADCTV010000497">
    <property type="protein sequence ID" value="CAA9335099.1"/>
    <property type="molecule type" value="Genomic_DNA"/>
</dbReference>
<feature type="region of interest" description="Disordered" evidence="1">
    <location>
        <begin position="69"/>
        <end position="109"/>
    </location>
</feature>
<feature type="non-terminal residue" evidence="2">
    <location>
        <position position="1"/>
    </location>
</feature>
<sequence length="185" mass="19071">VGGGRGRGLGTRQVHLDQAPRPLLPREHPRHPQPLHLAPLRHGKQFQVGGEPAGAVLGIGFHVQVRGARHGPRGQRQAVEGGAQPVGAQQGAPVVGPRPHHVRRSHRGQRIDGAAAVAAQERLAKGSHARGDLLLGVALLHGAGVARVQHLRRGLVDLAGGQRQQGGGQGQSVHGCGPGAGARSV</sequence>
<name>A0A6J4LQ92_9BACT</name>
<accession>A0A6J4LQ92</accession>
<evidence type="ECO:0000313" key="2">
    <source>
        <dbReference type="EMBL" id="CAA9335099.1"/>
    </source>
</evidence>
<reference evidence="2" key="1">
    <citation type="submission" date="2020-02" db="EMBL/GenBank/DDBJ databases">
        <authorList>
            <person name="Meier V. D."/>
        </authorList>
    </citation>
    <scope>NUCLEOTIDE SEQUENCE</scope>
    <source>
        <strain evidence="2">AVDCRST_MAG89</strain>
    </source>
</reference>
<evidence type="ECO:0000256" key="1">
    <source>
        <dbReference type="SAM" id="MobiDB-lite"/>
    </source>
</evidence>
<feature type="region of interest" description="Disordered" evidence="1">
    <location>
        <begin position="1"/>
        <end position="33"/>
    </location>
</feature>
<feature type="compositionally biased region" description="Low complexity" evidence="1">
    <location>
        <begin position="77"/>
        <end position="97"/>
    </location>
</feature>
<feature type="region of interest" description="Disordered" evidence="1">
    <location>
        <begin position="161"/>
        <end position="185"/>
    </location>
</feature>
<feature type="compositionally biased region" description="Gly residues" evidence="1">
    <location>
        <begin position="163"/>
        <end position="185"/>
    </location>
</feature>
<feature type="non-terminal residue" evidence="2">
    <location>
        <position position="185"/>
    </location>
</feature>
<feature type="compositionally biased region" description="Basic residues" evidence="1">
    <location>
        <begin position="98"/>
        <end position="108"/>
    </location>
</feature>
<organism evidence="2">
    <name type="scientific">uncultured Gemmatimonadota bacterium</name>
    <dbReference type="NCBI Taxonomy" id="203437"/>
    <lineage>
        <taxon>Bacteria</taxon>
        <taxon>Pseudomonadati</taxon>
        <taxon>Gemmatimonadota</taxon>
        <taxon>environmental samples</taxon>
    </lineage>
</organism>